<organism evidence="1 2">
    <name type="scientific">Taklimakanibacter albus</name>
    <dbReference type="NCBI Taxonomy" id="2800327"/>
    <lineage>
        <taxon>Bacteria</taxon>
        <taxon>Pseudomonadati</taxon>
        <taxon>Pseudomonadota</taxon>
        <taxon>Alphaproteobacteria</taxon>
        <taxon>Hyphomicrobiales</taxon>
        <taxon>Aestuariivirgaceae</taxon>
        <taxon>Taklimakanibacter</taxon>
    </lineage>
</organism>
<dbReference type="Proteomes" id="UP000616151">
    <property type="component" value="Unassembled WGS sequence"/>
</dbReference>
<comment type="caution">
    <text evidence="1">The sequence shown here is derived from an EMBL/GenBank/DDBJ whole genome shotgun (WGS) entry which is preliminary data.</text>
</comment>
<dbReference type="EMBL" id="JAENHL010000007">
    <property type="protein sequence ID" value="MBK1867887.1"/>
    <property type="molecule type" value="Genomic_DNA"/>
</dbReference>
<reference evidence="1" key="1">
    <citation type="submission" date="2021-01" db="EMBL/GenBank/DDBJ databases">
        <authorList>
            <person name="Sun Q."/>
        </authorList>
    </citation>
    <scope>NUCLEOTIDE SEQUENCE</scope>
    <source>
        <strain evidence="1">YIM B02566</strain>
    </source>
</reference>
<evidence type="ECO:0000313" key="1">
    <source>
        <dbReference type="EMBL" id="MBK1867887.1"/>
    </source>
</evidence>
<gene>
    <name evidence="1" type="ORF">JHL16_16135</name>
</gene>
<name>A0ACC5R5M4_9HYPH</name>
<sequence length="246" mass="26601">MIRDINPIIAFLVLGCLAIIPIWITGLTAPLIMCAVFVAISLLAGVGRQFIPGYLKLFLAVGFVLFILRAAFEPGSHVLFTLGPLTPTLEGAIGGARFALVVMVLCGALTLFAALMPAKYLMLALEERGLTPRATYVLLSSLQSITDLGRNVRVVMDAQKSRGIETEGSIFTRSKAFFPIIAPAFLTAMTQTEERAVALDARAFNSKTAHTRLAFFRQPRLWEYVLLTVAFAGLVLAVVGAALSWL</sequence>
<evidence type="ECO:0000313" key="2">
    <source>
        <dbReference type="Proteomes" id="UP000616151"/>
    </source>
</evidence>
<proteinExistence type="predicted"/>
<keyword evidence="2" id="KW-1185">Reference proteome</keyword>
<accession>A0ACC5R5M4</accession>
<protein>
    <submittedName>
        <fullName evidence="1">Uncharacterized protein</fullName>
    </submittedName>
</protein>